<proteinExistence type="predicted"/>
<name>Q74CH6_GEOSL</name>
<dbReference type="eggNOG" id="COG1305">
    <property type="taxonomic scope" value="Bacteria"/>
</dbReference>
<dbReference type="Pfam" id="PF01841">
    <property type="entry name" value="Transglut_core"/>
    <property type="match status" value="1"/>
</dbReference>
<keyword evidence="1" id="KW-1133">Transmembrane helix</keyword>
<keyword evidence="4" id="KW-1185">Reference proteome</keyword>
<keyword evidence="1" id="KW-0472">Membrane</keyword>
<dbReference type="Proteomes" id="UP000000577">
    <property type="component" value="Chromosome"/>
</dbReference>
<dbReference type="HOGENOM" id="CLU_012397_2_1_7"/>
<evidence type="ECO:0000259" key="2">
    <source>
        <dbReference type="SMART" id="SM00460"/>
    </source>
</evidence>
<feature type="transmembrane region" description="Helical" evidence="1">
    <location>
        <begin position="103"/>
        <end position="120"/>
    </location>
</feature>
<dbReference type="OrthoDB" id="9804872at2"/>
<dbReference type="EMBL" id="AE017180">
    <property type="protein sequence ID" value="AAR35075.1"/>
    <property type="molecule type" value="Genomic_DNA"/>
</dbReference>
<dbReference type="InterPro" id="IPR021878">
    <property type="entry name" value="TgpA_N"/>
</dbReference>
<feature type="transmembrane region" description="Helical" evidence="1">
    <location>
        <begin position="534"/>
        <end position="554"/>
    </location>
</feature>
<dbReference type="InterPro" id="IPR038765">
    <property type="entry name" value="Papain-like_cys_pep_sf"/>
</dbReference>
<gene>
    <name evidence="3" type="ordered locus">GSU1697</name>
</gene>
<dbReference type="InterPro" id="IPR002931">
    <property type="entry name" value="Transglutaminase-like"/>
</dbReference>
<keyword evidence="1" id="KW-0812">Transmembrane</keyword>
<dbReference type="Pfam" id="PF11992">
    <property type="entry name" value="TgpA_N"/>
    <property type="match status" value="1"/>
</dbReference>
<feature type="transmembrane region" description="Helical" evidence="1">
    <location>
        <begin position="7"/>
        <end position="23"/>
    </location>
</feature>
<feature type="transmembrane region" description="Helical" evidence="1">
    <location>
        <begin position="126"/>
        <end position="146"/>
    </location>
</feature>
<dbReference type="AlphaFoldDB" id="Q74CH6"/>
<feature type="domain" description="Transglutaminase-like" evidence="2">
    <location>
        <begin position="400"/>
        <end position="471"/>
    </location>
</feature>
<dbReference type="EnsemblBacteria" id="AAR35075">
    <property type="protein sequence ID" value="AAR35075"/>
    <property type="gene ID" value="GSU1697"/>
</dbReference>
<reference evidence="3 4" key="2">
    <citation type="journal article" date="2012" name="BMC Genomics">
        <title>Comparative genomic analysis of Geobacter sulfurreducens KN400, a strain with enhanced capacity for extracellular electron transfer and electricity production.</title>
        <authorList>
            <person name="Butler J.E."/>
            <person name="Young N.D."/>
            <person name="Aklujkar M."/>
            <person name="Lovley D.R."/>
        </authorList>
    </citation>
    <scope>NUCLEOTIDE SEQUENCE [LARGE SCALE GENOMIC DNA]</scope>
    <source>
        <strain evidence="4">ATCC 51573 / DSM 12127 / PCA</strain>
    </source>
</reference>
<dbReference type="PANTHER" id="PTHR42736">
    <property type="entry name" value="PROTEIN-GLUTAMINE GAMMA-GLUTAMYLTRANSFERASE"/>
    <property type="match status" value="1"/>
</dbReference>
<feature type="transmembrane region" description="Helical" evidence="1">
    <location>
        <begin position="166"/>
        <end position="185"/>
    </location>
</feature>
<dbReference type="GO" id="GO:0003810">
    <property type="term" value="F:protein-glutamine gamma-glutamyltransferase activity"/>
    <property type="evidence" value="ECO:0000318"/>
    <property type="project" value="GO_Central"/>
</dbReference>
<accession>Q74CH6</accession>
<dbReference type="RefSeq" id="WP_010942341.1">
    <property type="nucleotide sequence ID" value="NC_002939.5"/>
</dbReference>
<reference evidence="3 4" key="1">
    <citation type="journal article" date="2003" name="Science">
        <title>Genome of Geobacter sulfurreducens: metal reduction in subsurface environments.</title>
        <authorList>
            <person name="Methe B.A."/>
            <person name="Nelson K.E."/>
            <person name="Eisen J.A."/>
            <person name="Paulsen I.T."/>
            <person name="Nelson W."/>
            <person name="Heidelberg J.F."/>
            <person name="Wu D."/>
            <person name="Wu M."/>
            <person name="Ward N."/>
            <person name="Beanan M.J."/>
            <person name="Dodson R.J."/>
            <person name="Madupu R."/>
            <person name="Brinkac L.M."/>
            <person name="Daugherty S.C."/>
            <person name="DeBoy R.T."/>
            <person name="Durkin A.S."/>
            <person name="Gwinn M."/>
            <person name="Kolonay J.F."/>
            <person name="Sullivan S.A."/>
            <person name="Haft D.H."/>
            <person name="Selengut J."/>
            <person name="Davidsen T.M."/>
            <person name="Zafar N."/>
            <person name="White O."/>
            <person name="Tran B."/>
            <person name="Romero C."/>
            <person name="Forberger H.A."/>
            <person name="Weidman J."/>
            <person name="Khouri H."/>
            <person name="Feldblyum T.V."/>
            <person name="Utterback T.R."/>
            <person name="Van Aken S.E."/>
            <person name="Lovley D.R."/>
            <person name="Fraser C.M."/>
        </authorList>
    </citation>
    <scope>NUCLEOTIDE SEQUENCE [LARGE SCALE GENOMIC DNA]</scope>
    <source>
        <strain evidence="4">ATCC 51573 / DSM 12127 / PCA</strain>
    </source>
</reference>
<organism evidence="3 4">
    <name type="scientific">Geobacter sulfurreducens (strain ATCC 51573 / DSM 12127 / PCA)</name>
    <dbReference type="NCBI Taxonomy" id="243231"/>
    <lineage>
        <taxon>Bacteria</taxon>
        <taxon>Pseudomonadati</taxon>
        <taxon>Thermodesulfobacteriota</taxon>
        <taxon>Desulfuromonadia</taxon>
        <taxon>Geobacterales</taxon>
        <taxon>Geobacteraceae</taxon>
        <taxon>Geobacter</taxon>
    </lineage>
</organism>
<sequence length="644" mass="70944">MVSVKTVITILAYLVAALGYLPVVLYADWPARLAAPLALALGIAFDRRGRHPLAGIPATLFTVVAFAAYLLQWSRSNPAAPVVNFLVMLLSVRLINEKSPRNLLQIFALSLFLLAGSSLFSLSALFLFYLTLLLALIAIALVLLAFHSVDEGISLTSRALRRVVTAALAMPAASLPLLLVFFAILPRTQFPLLSFLNAPGEKTTGLSERVEPGTSSSVADVHTVAFRAECERLERNELYWRGLVLDTATPAGWVRGTTPTADSPAQPQGRAVRQVIYPEPSRTTYLVGLNVPIRMDGIRNRQANDFTFVNRGRPGGRIRYEVQSVVSDTIAVRGTVDRNRYLKLPERISGRTIDLARRLTAGAANDAAKLERIEAWFRDAGFSYATTGLPLSDDPVDAFLFGSKRGHCEFFASSFARLLRVAGVPARLVGGYYGGEYNELAGYYLVTEDRAHVWVEAFIEGRGWVMVDPSAFAVNFARVGEASRAGMLGTMTRVVDSLSYLWIQTVITYDLQKQIELVRTANSRFKDLRMPGDVRLVAAATIGALAALGCVLAIRRHRPAGREKRLLKRLRAKLTRFYGLPRDPDPSQGLSEVVAGLNDPAATEFVAIYGGAVYHDRRLTPDEVRRLDRLLEEIGRRHHRRSSP</sequence>
<dbReference type="Gene3D" id="3.10.620.30">
    <property type="match status" value="1"/>
</dbReference>
<dbReference type="InterPro" id="IPR052901">
    <property type="entry name" value="Bact_TGase-like"/>
</dbReference>
<dbReference type="SUPFAM" id="SSF54001">
    <property type="entry name" value="Cysteine proteinases"/>
    <property type="match status" value="1"/>
</dbReference>
<feature type="transmembrane region" description="Helical" evidence="1">
    <location>
        <begin position="53"/>
        <end position="72"/>
    </location>
</feature>
<dbReference type="SMART" id="SM00460">
    <property type="entry name" value="TGc"/>
    <property type="match status" value="1"/>
</dbReference>
<dbReference type="SMR" id="Q74CH6"/>
<dbReference type="PATRIC" id="fig|243231.5.peg.1740"/>
<dbReference type="PANTHER" id="PTHR42736:SF1">
    <property type="entry name" value="PROTEIN-GLUTAMINE GAMMA-GLUTAMYLTRANSFERASE"/>
    <property type="match status" value="1"/>
</dbReference>
<protein>
    <submittedName>
        <fullName evidence="3">Transglutaminase/protease-like domain membrane protein</fullName>
    </submittedName>
</protein>
<evidence type="ECO:0000313" key="3">
    <source>
        <dbReference type="EMBL" id="AAR35075.1"/>
    </source>
</evidence>
<evidence type="ECO:0000313" key="4">
    <source>
        <dbReference type="Proteomes" id="UP000000577"/>
    </source>
</evidence>
<dbReference type="KEGG" id="gsu:GSU1697"/>
<evidence type="ECO:0000256" key="1">
    <source>
        <dbReference type="SAM" id="Phobius"/>
    </source>
</evidence>
<dbReference type="STRING" id="243231.GSU1697"/>
<dbReference type="InParanoid" id="Q74CH6"/>